<dbReference type="STRING" id="386415.NT01CX_1371"/>
<reference evidence="1 2" key="1">
    <citation type="journal article" date="2006" name="Nat. Biotechnol.">
        <title>The genome and transcriptomes of the anti-tumor agent Clostridium novyi-NT.</title>
        <authorList>
            <person name="Bettegowda C."/>
            <person name="Huang X."/>
            <person name="Lin J."/>
            <person name="Cheong I."/>
            <person name="Kohli M."/>
            <person name="Szabo S.A."/>
            <person name="Zhang X."/>
            <person name="Diaz L.A. Jr."/>
            <person name="Velculescu V.E."/>
            <person name="Parmigiani G."/>
            <person name="Kinzler K.W."/>
            <person name="Vogelstein B."/>
            <person name="Zhou S."/>
        </authorList>
    </citation>
    <scope>NUCLEOTIDE SEQUENCE [LARGE SCALE GENOMIC DNA]</scope>
    <source>
        <strain evidence="1 2">NT</strain>
    </source>
</reference>
<dbReference type="Proteomes" id="UP000008220">
    <property type="component" value="Chromosome"/>
</dbReference>
<dbReference type="HOGENOM" id="CLU_3402877_0_0_9"/>
<dbReference type="AlphaFoldDB" id="A0PYK2"/>
<gene>
    <name evidence="1" type="ordered locus">NT01CX_1371</name>
</gene>
<name>A0PYK2_CLONN</name>
<sequence length="30" mass="3393">MVVGFTQAVDKHNLSTAFLHLLQKGFLVFM</sequence>
<evidence type="ECO:0000313" key="1">
    <source>
        <dbReference type="EMBL" id="ABK60825.1"/>
    </source>
</evidence>
<dbReference type="EMBL" id="CP000382">
    <property type="protein sequence ID" value="ABK60825.1"/>
    <property type="molecule type" value="Genomic_DNA"/>
</dbReference>
<organism evidence="1 2">
    <name type="scientific">Clostridium novyi (strain NT)</name>
    <dbReference type="NCBI Taxonomy" id="386415"/>
    <lineage>
        <taxon>Bacteria</taxon>
        <taxon>Bacillati</taxon>
        <taxon>Bacillota</taxon>
        <taxon>Clostridia</taxon>
        <taxon>Eubacteriales</taxon>
        <taxon>Clostridiaceae</taxon>
        <taxon>Clostridium</taxon>
    </lineage>
</organism>
<protein>
    <submittedName>
        <fullName evidence="1">Uncharacterized protein</fullName>
    </submittedName>
</protein>
<keyword evidence="2" id="KW-1185">Reference proteome</keyword>
<dbReference type="KEGG" id="cno:NT01CX_1371"/>
<accession>A0PYK2</accession>
<evidence type="ECO:0000313" key="2">
    <source>
        <dbReference type="Proteomes" id="UP000008220"/>
    </source>
</evidence>
<proteinExistence type="predicted"/>